<comment type="similarity">
    <text evidence="1">Belongs to the glycosyl hydrolase 13 family.</text>
</comment>
<dbReference type="InterPro" id="IPR032091">
    <property type="entry name" value="Malt_amylase-like_C"/>
</dbReference>
<gene>
    <name evidence="5" type="ORF">MUDAN_MDHGFNIF_00941</name>
</gene>
<dbReference type="Pfam" id="PF00128">
    <property type="entry name" value="Alpha-amylase"/>
    <property type="match status" value="1"/>
</dbReference>
<dbReference type="RefSeq" id="WP_130852050.1">
    <property type="nucleotide sequence ID" value="NZ_UYIG01000130.1"/>
</dbReference>
<dbReference type="AlphaFoldDB" id="A0A660DZJ1"/>
<dbReference type="InterPro" id="IPR006047">
    <property type="entry name" value="GH13_cat_dom"/>
</dbReference>
<keyword evidence="3" id="KW-0326">Glycosidase</keyword>
<dbReference type="InterPro" id="IPR017853">
    <property type="entry name" value="GH"/>
</dbReference>
<keyword evidence="2" id="KW-0378">Hydrolase</keyword>
<keyword evidence="6" id="KW-1185">Reference proteome</keyword>
<evidence type="ECO:0000259" key="4">
    <source>
        <dbReference type="SMART" id="SM00642"/>
    </source>
</evidence>
<dbReference type="PANTHER" id="PTHR10357:SF184">
    <property type="entry name" value="OLIGO-1,6-GLUCOSIDASE 1"/>
    <property type="match status" value="1"/>
</dbReference>
<reference evidence="5 6" key="1">
    <citation type="submission" date="2018-11" db="EMBL/GenBank/DDBJ databases">
        <authorList>
            <person name="Wuyts S."/>
        </authorList>
    </citation>
    <scope>NUCLEOTIDE SEQUENCE [LARGE SCALE GENOMIC DNA]</scope>
    <source>
        <strain evidence="5">Lactobacillus mudanjiangensis AMBF249</strain>
    </source>
</reference>
<dbReference type="Gene3D" id="2.60.40.1180">
    <property type="entry name" value="Golgi alpha-mannosidase II"/>
    <property type="match status" value="1"/>
</dbReference>
<dbReference type="GO" id="GO:0004556">
    <property type="term" value="F:alpha-amylase activity"/>
    <property type="evidence" value="ECO:0007669"/>
    <property type="project" value="TreeGrafter"/>
</dbReference>
<dbReference type="InterPro" id="IPR013780">
    <property type="entry name" value="Glyco_hydro_b"/>
</dbReference>
<dbReference type="GO" id="GO:0009313">
    <property type="term" value="P:oligosaccharide catabolic process"/>
    <property type="evidence" value="ECO:0007669"/>
    <property type="project" value="TreeGrafter"/>
</dbReference>
<dbReference type="EMBL" id="UYIG01000130">
    <property type="protein sequence ID" value="VDG29260.1"/>
    <property type="molecule type" value="Genomic_DNA"/>
</dbReference>
<evidence type="ECO:0000313" key="5">
    <source>
        <dbReference type="EMBL" id="VDG29260.1"/>
    </source>
</evidence>
<accession>A0A660DZJ1</accession>
<dbReference type="InterPro" id="IPR045857">
    <property type="entry name" value="O16G_dom_2"/>
</dbReference>
<dbReference type="SMART" id="SM00642">
    <property type="entry name" value="Aamy"/>
    <property type="match status" value="1"/>
</dbReference>
<evidence type="ECO:0000256" key="1">
    <source>
        <dbReference type="ARBA" id="ARBA00008061"/>
    </source>
</evidence>
<dbReference type="Proteomes" id="UP000289996">
    <property type="component" value="Unassembled WGS sequence"/>
</dbReference>
<proteinExistence type="inferred from homology"/>
<protein>
    <submittedName>
        <fullName evidence="5">Alpha-glucosidase [Lactobacillus plantarum JDM1]</fullName>
    </submittedName>
</protein>
<dbReference type="PANTHER" id="PTHR10357">
    <property type="entry name" value="ALPHA-AMYLASE FAMILY MEMBER"/>
    <property type="match status" value="1"/>
</dbReference>
<dbReference type="CDD" id="cd11333">
    <property type="entry name" value="AmyAc_SI_OligoGlu_DGase"/>
    <property type="match status" value="1"/>
</dbReference>
<organism evidence="5 6">
    <name type="scientific">Lactiplantibacillus mudanjiangensis</name>
    <dbReference type="NCBI Taxonomy" id="1296538"/>
    <lineage>
        <taxon>Bacteria</taxon>
        <taxon>Bacillati</taxon>
        <taxon>Bacillota</taxon>
        <taxon>Bacilli</taxon>
        <taxon>Lactobacillales</taxon>
        <taxon>Lactobacillaceae</taxon>
        <taxon>Lactiplantibacillus</taxon>
    </lineage>
</organism>
<dbReference type="FunFam" id="3.90.400.10:FF:000002">
    <property type="entry name" value="Sucrose isomerase"/>
    <property type="match status" value="1"/>
</dbReference>
<dbReference type="Gene3D" id="3.90.400.10">
    <property type="entry name" value="Oligo-1,6-glucosidase, Domain 2"/>
    <property type="match status" value="1"/>
</dbReference>
<evidence type="ECO:0000313" key="6">
    <source>
        <dbReference type="Proteomes" id="UP000289996"/>
    </source>
</evidence>
<dbReference type="SUPFAM" id="SSF51011">
    <property type="entry name" value="Glycosyl hydrolase domain"/>
    <property type="match status" value="1"/>
</dbReference>
<feature type="domain" description="Glycosyl hydrolase family 13 catalytic" evidence="4">
    <location>
        <begin position="14"/>
        <end position="426"/>
    </location>
</feature>
<sequence length="562" mass="63920">MADSQWWQQAVVYQIYPRSFQDSNGDGIGDLVGITQRLDYLKQLGVDVLWLNPIYRSPGVDNGYDISDYEDINPEFGTMADFERLLTQAHQRGLKIMMDMVVNHSSDQHPWFIESAKSRDNPYSDYYIWRDPVDGHAPTNWGSFFSGSAWTYVPARKQYYLHSFAVEQPDLNWENSDLRQAIYDMMSGWVAKGVDGFRLDVINLISKPTGFVDGQPNPGEPYADIGPIIANGHRLSEFLQALNTNVFAGHDLITVGETPAATIADAQQSAGLTTHELNMVFEFEHMGLDGNPDPAMGKWDDQPVKLVDLKQSLSKWQTGLQGMAWNSLYWNNHDQPRIVSRFGNDSPQYREKSAMMLATMLHGLQGTPYLYEGEEIGMTNANFTQLSDYQDLESLNAYHHLVDEEQRVPAAKMMTYLAKMSRDNARTPMQWDASINAGFTTGQPWLAVNANYTNINVEQALAQPKSVFTYYQRLIRLRHDVPIFTTGAYQLLDADDDAVYAYLRVTGDQRLLVVCNFTDQVQQRDYADLPTDAALLISNYEDDQRAVLRPYEAKIYEFTTEN</sequence>
<evidence type="ECO:0000256" key="2">
    <source>
        <dbReference type="ARBA" id="ARBA00022801"/>
    </source>
</evidence>
<dbReference type="FunFam" id="2.60.40.1180:FF:000007">
    <property type="entry name" value="Sucrose isomerase"/>
    <property type="match status" value="1"/>
</dbReference>
<name>A0A660DZJ1_9LACO</name>
<dbReference type="Pfam" id="PF16657">
    <property type="entry name" value="Malt_amylase_C"/>
    <property type="match status" value="1"/>
</dbReference>
<dbReference type="Gene3D" id="3.20.20.80">
    <property type="entry name" value="Glycosidases"/>
    <property type="match status" value="1"/>
</dbReference>
<dbReference type="NCBIfam" id="NF008183">
    <property type="entry name" value="PRK10933.1"/>
    <property type="match status" value="1"/>
</dbReference>
<dbReference type="OrthoDB" id="9805159at2"/>
<dbReference type="FunFam" id="3.20.20.80:FF:000064">
    <property type="entry name" value="Oligo-1,6-glucosidase"/>
    <property type="match status" value="2"/>
</dbReference>
<evidence type="ECO:0000256" key="3">
    <source>
        <dbReference type="ARBA" id="ARBA00023295"/>
    </source>
</evidence>
<dbReference type="SUPFAM" id="SSF51445">
    <property type="entry name" value="(Trans)glycosidases"/>
    <property type="match status" value="1"/>
</dbReference>